<sequence length="1962" mass="222192">MDVELRCPLCQDFYQLPLYLPCHHSLCTACAISIQQNISSDISQNVNNKLKQNENIVRNSIVGSNLGSISFASDLDKLSLISDNDSGVVISSASSSSSCSSSVTRPNSLISSPIVPPALPEISLLNSIPFTSSTKNPLLTITKTTTSYYSTYLQCPVCSKYIYMDQTGIKSLPENRLLKDILIHYIETKKINTKELFSKCQLCEEKPQQLNLNSNLDDQDKIIQLCEQCLVYYCEKCREQYHPMRGPYAKHNFIKQTDYLFHLSSPTKTVTKSFIDNKICSDHPNRLLNLYCIYCHIECCQQCMQENHIQHEIHPISQAAKAYKTQLSTQLQSLSEKAKQGTEFLTKLKTYPDHIKKNCSTFQSSIIKEIDILIQTLETKKRELVDVLENEKERKFSIIKQQCADNTFHIQRTTGFLQFCVEALKESDPTAYLQVCHGLNTKCNELYESFSEEFESKSHTSHEFDLTFNVENLMREIHRLQFQQMKAPSSPRFNVEQCMCDDSGSGTLAWFTRDHSTIQSFVLELDDGTLSSDFREVYCGPETMCAVDGLALNCVYNARVKAYNQAGESQYSECITLHSASVYWFTFNPRIAHPDITFLSINSDSLTCQSYEDRIVLGNVGFRKGVHYWELIINRYDDKPDPAFGVARFDVSKDHMLGKDSKSWCMYIDSERSWFMHNGQHTNRQTGGIGVGSVIGLLLDLNNGTLSFYVNDEPQGPIAFTNLHGVFYPAVSLNKNVHMDQSSDLVPPMMNFAFPSTNNNVNEQTVNPGVLPPLTPSSLPGGTPDAVHDQKKQEQQIQPGLMPTAQWPPQMYPGYPPQFMFPGYGMPYSAYPPMFPGTDPNRPPSRQSVSNDYPSSSRSIVNGSSGGQPSASSSGTAQPPPFIPQQYPGYINPGMANPWFDPYWAQIYSTYPHPYGYGYADEMMKHYKNLAYPEDDRYSYHSNYSQTKASQHSSLPNWGSVDSLNDQYYQNGFESRPPQTQYQQPQQQLRSQHPQRVHPNSQSNVQDQSKLLLTTTKHQTPAQQVQSKKESSDEDEDSDDSEESQRSEDDASSDRFSIKSDLAGVVEPAARRTPFLFTRPHLRVRFSFDQMIKVLPQSPSDTEQPATVEIVNSNSLYNHSQTLADERQILMDFIGPLTASTAKQNVIRYCEKQAQSVLKTSTAIDKDALSLLWQYMALLVKTNATIDVRVDIPKLLWTTSSSSSNTEAISNDQHLLSSPTINNHQASVQDSLREFLALGEIDNSIKCACDNHLYTHALIIAYQTDERLFKKTMNDIISNLGNGDVLKTFYELGSGLPPSVVTNVTKPHYGDWRRHLAVILANRTESNASFVDQCIKTMGDTLGSSGRLYSSHFCYLISNVPFGSYRNNTDKFALLGSAHVGQSYLSFAQLPNIQLTEVYEYAIRKCYSLPTFTPLKIYYASRLILHGLRREALSYCGEIGQTLLRQENLTHVQLSDLQLLIMIGEKSRVSNRNFQLDPSTYKDPTWLVEIRRVYQTILQVIQQDQPQFNGQDRRQIADQQKYQVQPPTNQAEMPRQQDPEHHYHQHQFQIPSQPFIPNSQASYPTQNQITADQSWYQPLQVQPEHQPHQEILQSDRGRLPSNEVRDEYPTNDGQVLQNGHPAKKSYSFFEDEIENKDNKIKAPSSTEKSDANSNPQQLKSGMMSGLWGRIFPKKLPQAHLPDDKNKTLKFDEKTRRWIDTSKSAAENEPTSIKPPPLNQSFASSGDNPNTISSQQPPHFNSNTSTSQQLLQPAHPNSMPNASFTNQPQTRSVNFNSATTTTVPNQLQAQPVQPNVQIHPQMQQSQLPQPQQFNSQMQSQQQQPALSTNNISQQPSTNQQGQTAQLSQGQQRLQNIREKQKQQQQQMQMQTSLNSSNQYSLKSRQNQSRYVDILASKAAPVNPNLSLNDFGATLPTSTSSNYFIPDKQTLLKQNMYDRDVNDAEVSWINFRVNFLISIVQFVL</sequence>
<feature type="region of interest" description="Disordered" evidence="10">
    <location>
        <begin position="1582"/>
        <end position="1621"/>
    </location>
</feature>
<feature type="compositionally biased region" description="Polar residues" evidence="10">
    <location>
        <begin position="998"/>
        <end position="1026"/>
    </location>
</feature>
<dbReference type="Pfam" id="PF00622">
    <property type="entry name" value="SPRY"/>
    <property type="match status" value="1"/>
</dbReference>
<feature type="compositionally biased region" description="Polar residues" evidence="10">
    <location>
        <begin position="844"/>
        <end position="854"/>
    </location>
</feature>
<dbReference type="SMART" id="SM00449">
    <property type="entry name" value="SPRY"/>
    <property type="match status" value="1"/>
</dbReference>
<accession>A0A813UC67</accession>
<dbReference type="Gene3D" id="4.10.830.40">
    <property type="match status" value="1"/>
</dbReference>
<dbReference type="Gene3D" id="1.25.40.1030">
    <property type="match status" value="1"/>
</dbReference>
<dbReference type="InterPro" id="IPR013083">
    <property type="entry name" value="Znf_RING/FYVE/PHD"/>
</dbReference>
<evidence type="ECO:0000313" key="17">
    <source>
        <dbReference type="EMBL" id="CAF3607115.1"/>
    </source>
</evidence>
<dbReference type="InterPro" id="IPR013783">
    <property type="entry name" value="Ig-like_fold"/>
</dbReference>
<dbReference type="InterPro" id="IPR003649">
    <property type="entry name" value="Bbox_C"/>
</dbReference>
<feature type="compositionally biased region" description="Low complexity" evidence="10">
    <location>
        <begin position="1836"/>
        <end position="1853"/>
    </location>
</feature>
<keyword evidence="4 9" id="KW-0863">Zinc-finger</keyword>
<evidence type="ECO:0000259" key="12">
    <source>
        <dbReference type="PROSITE" id="PS50188"/>
    </source>
</evidence>
<dbReference type="CDD" id="cd09233">
    <property type="entry name" value="ACE1-Sec16-like"/>
    <property type="match status" value="1"/>
</dbReference>
<keyword evidence="3" id="KW-0479">Metal-binding</keyword>
<feature type="region of interest" description="Disordered" evidence="10">
    <location>
        <begin position="760"/>
        <end position="797"/>
    </location>
</feature>
<dbReference type="GO" id="GO:0016192">
    <property type="term" value="P:vesicle-mediated transport"/>
    <property type="evidence" value="ECO:0007669"/>
    <property type="project" value="UniProtKB-KW"/>
</dbReference>
<feature type="region of interest" description="Disordered" evidence="10">
    <location>
        <begin position="1800"/>
        <end position="1881"/>
    </location>
</feature>
<feature type="region of interest" description="Disordered" evidence="10">
    <location>
        <begin position="1700"/>
        <end position="1769"/>
    </location>
</feature>
<feature type="compositionally biased region" description="Acidic residues" evidence="10">
    <location>
        <begin position="1032"/>
        <end position="1042"/>
    </location>
</feature>
<dbReference type="PANTHER" id="PTHR24099:SF15">
    <property type="entry name" value="E3 UBIQUITIN-PROTEIN LIGASE TRIM9"/>
    <property type="match status" value="1"/>
</dbReference>
<dbReference type="InterPro" id="IPR003877">
    <property type="entry name" value="SPRY_dom"/>
</dbReference>
<dbReference type="InterPro" id="IPR013320">
    <property type="entry name" value="ConA-like_dom_sf"/>
</dbReference>
<comment type="caution">
    <text evidence="15">The sequence shown here is derived from an EMBL/GenBank/DDBJ whole genome shotgun (WGS) entry which is preliminary data.</text>
</comment>
<dbReference type="EMBL" id="CAJNOQ010000613">
    <property type="protein sequence ID" value="CAF0820700.1"/>
    <property type="molecule type" value="Genomic_DNA"/>
</dbReference>
<keyword evidence="2" id="KW-0813">Transport</keyword>
<dbReference type="InterPro" id="IPR001870">
    <property type="entry name" value="B30.2/SPRY"/>
</dbReference>
<evidence type="ECO:0000256" key="5">
    <source>
        <dbReference type="ARBA" id="ARBA00022824"/>
    </source>
</evidence>
<dbReference type="CDD" id="cd00063">
    <property type="entry name" value="FN3"/>
    <property type="match status" value="1"/>
</dbReference>
<dbReference type="EMBL" id="CAJOBC010000613">
    <property type="protein sequence ID" value="CAF3607115.1"/>
    <property type="molecule type" value="Genomic_DNA"/>
</dbReference>
<feature type="region of interest" description="Disordered" evidence="10">
    <location>
        <begin position="1639"/>
        <end position="1661"/>
    </location>
</feature>
<dbReference type="Pfam" id="PF00097">
    <property type="entry name" value="zf-C3HC4"/>
    <property type="match status" value="1"/>
</dbReference>
<evidence type="ECO:0000256" key="4">
    <source>
        <dbReference type="ARBA" id="ARBA00022771"/>
    </source>
</evidence>
<feature type="compositionally biased region" description="Polar residues" evidence="10">
    <location>
        <begin position="1718"/>
        <end position="1750"/>
    </location>
</feature>
<dbReference type="SUPFAM" id="SSF49265">
    <property type="entry name" value="Fibronectin type III"/>
    <property type="match status" value="1"/>
</dbReference>
<evidence type="ECO:0000313" key="15">
    <source>
        <dbReference type="EMBL" id="CAF0820700.1"/>
    </source>
</evidence>
<dbReference type="GO" id="GO:0008270">
    <property type="term" value="F:zinc ion binding"/>
    <property type="evidence" value="ECO:0007669"/>
    <property type="project" value="UniProtKB-KW"/>
</dbReference>
<feature type="compositionally biased region" description="Polar residues" evidence="10">
    <location>
        <begin position="1700"/>
        <end position="1710"/>
    </location>
</feature>
<dbReference type="SUPFAM" id="SSF49899">
    <property type="entry name" value="Concanavalin A-like lectins/glucanases"/>
    <property type="match status" value="1"/>
</dbReference>
<keyword evidence="5" id="KW-0256">Endoplasmic reticulum</keyword>
<dbReference type="Gene3D" id="2.60.40.10">
    <property type="entry name" value="Immunoglobulins"/>
    <property type="match status" value="1"/>
</dbReference>
<dbReference type="Pfam" id="PF12931">
    <property type="entry name" value="TPR_Sec16"/>
    <property type="match status" value="1"/>
</dbReference>
<dbReference type="GO" id="GO:0005783">
    <property type="term" value="C:endoplasmic reticulum"/>
    <property type="evidence" value="ECO:0007669"/>
    <property type="project" value="UniProtKB-SubCell"/>
</dbReference>
<dbReference type="InterPro" id="IPR001841">
    <property type="entry name" value="Znf_RING"/>
</dbReference>
<proteinExistence type="predicted"/>
<feature type="compositionally biased region" description="Polar residues" evidence="10">
    <location>
        <begin position="1870"/>
        <end position="1881"/>
    </location>
</feature>
<evidence type="ECO:0000256" key="3">
    <source>
        <dbReference type="ARBA" id="ARBA00022723"/>
    </source>
</evidence>
<dbReference type="Proteomes" id="UP000682733">
    <property type="component" value="Unassembled WGS sequence"/>
</dbReference>
<dbReference type="InterPro" id="IPR036116">
    <property type="entry name" value="FN3_sf"/>
</dbReference>
<name>A0A813UC67_9BILA</name>
<dbReference type="PROSITE" id="PS50188">
    <property type="entry name" value="B302_SPRY"/>
    <property type="match status" value="1"/>
</dbReference>
<dbReference type="Gene3D" id="2.60.120.920">
    <property type="match status" value="1"/>
</dbReference>
<dbReference type="SMART" id="SM00502">
    <property type="entry name" value="BBC"/>
    <property type="match status" value="1"/>
</dbReference>
<feature type="compositionally biased region" description="Polar residues" evidence="10">
    <location>
        <begin position="1643"/>
        <end position="1659"/>
    </location>
</feature>
<dbReference type="OrthoDB" id="295536at2759"/>
<feature type="compositionally biased region" description="Polar residues" evidence="10">
    <location>
        <begin position="1757"/>
        <end position="1769"/>
    </location>
</feature>
<feature type="region of interest" description="Disordered" evidence="10">
    <location>
        <begin position="835"/>
        <end position="885"/>
    </location>
</feature>
<dbReference type="InterPro" id="IPR050617">
    <property type="entry name" value="E3_ligase_FN3/SPRY"/>
</dbReference>
<evidence type="ECO:0000313" key="18">
    <source>
        <dbReference type="Proteomes" id="UP000663829"/>
    </source>
</evidence>
<dbReference type="EMBL" id="CAJOBA010000651">
    <property type="protein sequence ID" value="CAF3547453.1"/>
    <property type="molecule type" value="Genomic_DNA"/>
</dbReference>
<gene>
    <name evidence="15" type="ORF">GPM918_LOCUS4530</name>
    <name evidence="14" type="ORF">OVA965_LOCUS2872</name>
    <name evidence="17" type="ORF">SRO942_LOCUS4531</name>
    <name evidence="16" type="ORF">TMI583_LOCUS2871</name>
</gene>
<feature type="compositionally biased region" description="Low complexity" evidence="10">
    <location>
        <begin position="855"/>
        <end position="877"/>
    </location>
</feature>
<dbReference type="PROSITE" id="PS50853">
    <property type="entry name" value="FN3"/>
    <property type="match status" value="1"/>
</dbReference>
<keyword evidence="7" id="KW-0931">ER-Golgi transport</keyword>
<evidence type="ECO:0000256" key="2">
    <source>
        <dbReference type="ARBA" id="ARBA00022448"/>
    </source>
</evidence>
<keyword evidence="8" id="KW-0175">Coiled coil</keyword>
<dbReference type="EMBL" id="CAJNOK010000651">
    <property type="protein sequence ID" value="CAF0767007.1"/>
    <property type="molecule type" value="Genomic_DNA"/>
</dbReference>
<dbReference type="GO" id="GO:0043005">
    <property type="term" value="C:neuron projection"/>
    <property type="evidence" value="ECO:0007669"/>
    <property type="project" value="TreeGrafter"/>
</dbReference>
<feature type="region of interest" description="Disordered" evidence="10">
    <location>
        <begin position="1522"/>
        <end position="1547"/>
    </location>
</feature>
<dbReference type="GO" id="GO:0007411">
    <property type="term" value="P:axon guidance"/>
    <property type="evidence" value="ECO:0007669"/>
    <property type="project" value="TreeGrafter"/>
</dbReference>
<dbReference type="CDD" id="cd12889">
    <property type="entry name" value="SPRY_PRY_TRIM67_9"/>
    <property type="match status" value="1"/>
</dbReference>
<dbReference type="Proteomes" id="UP000663829">
    <property type="component" value="Unassembled WGS sequence"/>
</dbReference>
<evidence type="ECO:0000313" key="16">
    <source>
        <dbReference type="EMBL" id="CAF3547453.1"/>
    </source>
</evidence>
<dbReference type="PROSITE" id="PS50119">
    <property type="entry name" value="ZF_BBOX"/>
    <property type="match status" value="1"/>
</dbReference>
<organism evidence="15 18">
    <name type="scientific">Didymodactylos carnosus</name>
    <dbReference type="NCBI Taxonomy" id="1234261"/>
    <lineage>
        <taxon>Eukaryota</taxon>
        <taxon>Metazoa</taxon>
        <taxon>Spiralia</taxon>
        <taxon>Gnathifera</taxon>
        <taxon>Rotifera</taxon>
        <taxon>Eurotatoria</taxon>
        <taxon>Bdelloidea</taxon>
        <taxon>Philodinida</taxon>
        <taxon>Philodinidae</taxon>
        <taxon>Didymodactylos</taxon>
    </lineage>
</organism>
<dbReference type="InterPro" id="IPR003961">
    <property type="entry name" value="FN3_dom"/>
</dbReference>
<keyword evidence="18" id="KW-1185">Reference proteome</keyword>
<feature type="region of interest" description="Disordered" evidence="10">
    <location>
        <begin position="968"/>
        <end position="1056"/>
    </location>
</feature>
<dbReference type="InterPro" id="IPR018957">
    <property type="entry name" value="Znf_C3HC4_RING-type"/>
</dbReference>
<evidence type="ECO:0000256" key="9">
    <source>
        <dbReference type="PROSITE-ProRule" id="PRU00024"/>
    </source>
</evidence>
<evidence type="ECO:0000256" key="8">
    <source>
        <dbReference type="ARBA" id="ARBA00023054"/>
    </source>
</evidence>
<dbReference type="FunFam" id="2.60.40.10:FF:000178">
    <property type="entry name" value="E3 ubiquitin-protein ligase TRIM9 isoform X1"/>
    <property type="match status" value="1"/>
</dbReference>
<evidence type="ECO:0000259" key="13">
    <source>
        <dbReference type="PROSITE" id="PS50853"/>
    </source>
</evidence>
<feature type="compositionally biased region" description="Polar residues" evidence="10">
    <location>
        <begin position="1522"/>
        <end position="1531"/>
    </location>
</feature>
<dbReference type="InterPro" id="IPR043136">
    <property type="entry name" value="B30.2/SPRY_sf"/>
</dbReference>
<dbReference type="PANTHER" id="PTHR24099">
    <property type="entry name" value="E3 UBIQUITIN-PROTEIN LIGASE TRIM36-RELATED"/>
    <property type="match status" value="1"/>
</dbReference>
<dbReference type="SUPFAM" id="SSF57845">
    <property type="entry name" value="B-box zinc-binding domain"/>
    <property type="match status" value="1"/>
</dbReference>
<dbReference type="InterPro" id="IPR000315">
    <property type="entry name" value="Znf_B-box"/>
</dbReference>
<dbReference type="Gene3D" id="3.30.40.10">
    <property type="entry name" value="Zinc/RING finger domain, C3HC4 (zinc finger)"/>
    <property type="match status" value="1"/>
</dbReference>
<feature type="compositionally biased region" description="Low complexity" evidence="10">
    <location>
        <begin position="1800"/>
        <end position="1826"/>
    </location>
</feature>
<dbReference type="Gene3D" id="3.30.160.60">
    <property type="entry name" value="Classic Zinc Finger"/>
    <property type="match status" value="1"/>
</dbReference>
<dbReference type="SUPFAM" id="SSF57850">
    <property type="entry name" value="RING/U-box"/>
    <property type="match status" value="1"/>
</dbReference>
<feature type="domain" description="B30.2/SPRY" evidence="12">
    <location>
        <begin position="564"/>
        <end position="749"/>
    </location>
</feature>
<evidence type="ECO:0000256" key="6">
    <source>
        <dbReference type="ARBA" id="ARBA00022833"/>
    </source>
</evidence>
<feature type="compositionally biased region" description="Basic and acidic residues" evidence="10">
    <location>
        <begin position="1585"/>
        <end position="1608"/>
    </location>
</feature>
<feature type="compositionally biased region" description="Low complexity" evidence="10">
    <location>
        <begin position="977"/>
        <end position="994"/>
    </location>
</feature>
<evidence type="ECO:0000259" key="11">
    <source>
        <dbReference type="PROSITE" id="PS50119"/>
    </source>
</evidence>
<comment type="subcellular location">
    <subcellularLocation>
        <location evidence="1">Endoplasmic reticulum</location>
    </subcellularLocation>
</comment>
<evidence type="ECO:0000313" key="14">
    <source>
        <dbReference type="EMBL" id="CAF0767007.1"/>
    </source>
</evidence>
<dbReference type="Proteomes" id="UP000681722">
    <property type="component" value="Unassembled WGS sequence"/>
</dbReference>
<evidence type="ECO:0000256" key="7">
    <source>
        <dbReference type="ARBA" id="ARBA00022892"/>
    </source>
</evidence>
<feature type="domain" description="B box-type" evidence="11">
    <location>
        <begin position="275"/>
        <end position="316"/>
    </location>
</feature>
<protein>
    <submittedName>
        <fullName evidence="15">Uncharacterized protein</fullName>
    </submittedName>
</protein>
<evidence type="ECO:0000256" key="1">
    <source>
        <dbReference type="ARBA" id="ARBA00004240"/>
    </source>
</evidence>
<evidence type="ECO:0000256" key="10">
    <source>
        <dbReference type="SAM" id="MobiDB-lite"/>
    </source>
</evidence>
<dbReference type="InterPro" id="IPR024298">
    <property type="entry name" value="Sec16_Sec23-bd"/>
</dbReference>
<keyword evidence="6" id="KW-0862">Zinc</keyword>
<dbReference type="SMART" id="SM00184">
    <property type="entry name" value="RING"/>
    <property type="match status" value="1"/>
</dbReference>
<reference evidence="15" key="1">
    <citation type="submission" date="2021-02" db="EMBL/GenBank/DDBJ databases">
        <authorList>
            <person name="Nowell W R."/>
        </authorList>
    </citation>
    <scope>NUCLEOTIDE SEQUENCE</scope>
</reference>
<feature type="compositionally biased region" description="Basic and acidic residues" evidence="10">
    <location>
        <begin position="1043"/>
        <end position="1056"/>
    </location>
</feature>
<dbReference type="Proteomes" id="UP000677228">
    <property type="component" value="Unassembled WGS sequence"/>
</dbReference>
<feature type="domain" description="Fibronectin type-III" evidence="13">
    <location>
        <begin position="487"/>
        <end position="582"/>
    </location>
</feature>